<reference evidence="4 5" key="1">
    <citation type="submission" date="2023-03" db="EMBL/GenBank/DDBJ databases">
        <title>Bacillus Genome Sequencing.</title>
        <authorList>
            <person name="Dunlap C."/>
        </authorList>
    </citation>
    <scope>NUCLEOTIDE SEQUENCE [LARGE SCALE GENOMIC DNA]</scope>
    <source>
        <strain evidence="4 5">B-59205</strain>
    </source>
</reference>
<evidence type="ECO:0000313" key="4">
    <source>
        <dbReference type="EMBL" id="MEC1177408.1"/>
    </source>
</evidence>
<sequence>MTKHNSPNLTKFVDQLPIPPVLQPLYKDSNYTYYEVHMKEFKMSLHRDLNPTTVWGYEGNYPGPTIEVESGEQVYIKWMNDLPEKHLLPIDHTVHGAQKDVPDVRTVPHVHGAVVEPESDGYPEAWFTRNFSETGPYFVHEIYHYSNLMQACALWYHDHALGITRLNIYAGLAGMYLIRDCYERSLNLPSGHYEIPLIIQDKSLNDNGSLYYPKQTNPPVPGLETSIVPEFFGDLNLVNGKVWPYLQVEPRKYRFRLLNAANCRFYHLSLSSGQLMYQIGTDGGLMAHSIGLKHLILAPAERADIIIDFTNMEGQRIVFQNHAPAVFPNGDMPDPQTTGIVMEFRVELPLSHLDTSTTPAYIQPLPPIDITSANKQRNLVLGSTMDQFGRHMMLLDNKTWDDPISEKPLWGSTEVWSFLNITDKTHPIHLHLGFFQIVDRIPFDTERYARDGTIQFTGPSLPPEPEERGWKDTVRSHHGQITRIIKHFTTYSGRYVWHCHMVEHEDYEMMRPFFIVRDSAQFFKR</sequence>
<evidence type="ECO:0000259" key="2">
    <source>
        <dbReference type="Pfam" id="PF07731"/>
    </source>
</evidence>
<dbReference type="Pfam" id="PF07731">
    <property type="entry name" value="Cu-oxidase_2"/>
    <property type="match status" value="1"/>
</dbReference>
<comment type="similarity">
    <text evidence="1">Belongs to the multicopper oxidase family.</text>
</comment>
<feature type="domain" description="Plastocyanin-like" evidence="3">
    <location>
        <begin position="51"/>
        <end position="89"/>
    </location>
</feature>
<dbReference type="PANTHER" id="PTHR48267">
    <property type="entry name" value="CUPREDOXIN SUPERFAMILY PROTEIN"/>
    <property type="match status" value="1"/>
</dbReference>
<feature type="domain" description="Plastocyanin-like" evidence="2">
    <location>
        <begin position="411"/>
        <end position="515"/>
    </location>
</feature>
<comment type="caution">
    <text evidence="4">The sequence shown here is derived from an EMBL/GenBank/DDBJ whole genome shotgun (WGS) entry which is preliminary data.</text>
</comment>
<dbReference type="GO" id="GO:0005507">
    <property type="term" value="F:copper ion binding"/>
    <property type="evidence" value="ECO:0007669"/>
    <property type="project" value="InterPro"/>
</dbReference>
<evidence type="ECO:0000256" key="1">
    <source>
        <dbReference type="ARBA" id="ARBA00010609"/>
    </source>
</evidence>
<dbReference type="PANTHER" id="PTHR48267:SF1">
    <property type="entry name" value="BILIRUBIN OXIDASE"/>
    <property type="match status" value="1"/>
</dbReference>
<dbReference type="InterPro" id="IPR008972">
    <property type="entry name" value="Cupredoxin"/>
</dbReference>
<evidence type="ECO:0000313" key="5">
    <source>
        <dbReference type="Proteomes" id="UP001344888"/>
    </source>
</evidence>
<accession>A0AAW9NRA6</accession>
<dbReference type="AlphaFoldDB" id="A0AAW9NRA6"/>
<dbReference type="Proteomes" id="UP001344888">
    <property type="component" value="Unassembled WGS sequence"/>
</dbReference>
<organism evidence="4 5">
    <name type="scientific">Metasolibacillus meyeri</name>
    <dbReference type="NCBI Taxonomy" id="1071052"/>
    <lineage>
        <taxon>Bacteria</taxon>
        <taxon>Bacillati</taxon>
        <taxon>Bacillota</taxon>
        <taxon>Bacilli</taxon>
        <taxon>Bacillales</taxon>
        <taxon>Caryophanaceae</taxon>
        <taxon>Metasolibacillus</taxon>
    </lineage>
</organism>
<dbReference type="FunFam" id="2.60.40.420:FF:000087">
    <property type="entry name" value="Spore coat protein A"/>
    <property type="match status" value="1"/>
</dbReference>
<dbReference type="CDD" id="cd13891">
    <property type="entry name" value="CuRO_3_CotA_like"/>
    <property type="match status" value="1"/>
</dbReference>
<protein>
    <submittedName>
        <fullName evidence="4">Multicopper oxidase</fullName>
    </submittedName>
</protein>
<dbReference type="CDD" id="cd13868">
    <property type="entry name" value="CuRO_2_CotA_like"/>
    <property type="match status" value="1"/>
</dbReference>
<name>A0AAW9NRA6_9BACL</name>
<dbReference type="InterPro" id="IPR011707">
    <property type="entry name" value="Cu-oxidase-like_N"/>
</dbReference>
<dbReference type="RefSeq" id="WP_326121737.1">
    <property type="nucleotide sequence ID" value="NZ_JARSFG010000003.1"/>
</dbReference>
<dbReference type="SUPFAM" id="SSF49503">
    <property type="entry name" value="Cupredoxins"/>
    <property type="match status" value="3"/>
</dbReference>
<dbReference type="InterPro" id="IPR011706">
    <property type="entry name" value="Cu-oxidase_C"/>
</dbReference>
<dbReference type="Pfam" id="PF07732">
    <property type="entry name" value="Cu-oxidase_3"/>
    <property type="match status" value="1"/>
</dbReference>
<gene>
    <name evidence="4" type="ORF">P9B03_02830</name>
</gene>
<dbReference type="Gene3D" id="2.60.40.420">
    <property type="entry name" value="Cupredoxins - blue copper proteins"/>
    <property type="match status" value="3"/>
</dbReference>
<proteinExistence type="inferred from homology"/>
<evidence type="ECO:0000259" key="3">
    <source>
        <dbReference type="Pfam" id="PF07732"/>
    </source>
</evidence>
<dbReference type="EMBL" id="JARSFG010000003">
    <property type="protein sequence ID" value="MEC1177408.1"/>
    <property type="molecule type" value="Genomic_DNA"/>
</dbReference>
<keyword evidence="5" id="KW-1185">Reference proteome</keyword>
<dbReference type="GO" id="GO:0016491">
    <property type="term" value="F:oxidoreductase activity"/>
    <property type="evidence" value="ECO:0007669"/>
    <property type="project" value="InterPro"/>
</dbReference>
<dbReference type="CDD" id="cd13844">
    <property type="entry name" value="CuRO_1_BOD_CotA_like"/>
    <property type="match status" value="1"/>
</dbReference>
<dbReference type="InterPro" id="IPR045087">
    <property type="entry name" value="Cu-oxidase_fam"/>
</dbReference>